<evidence type="ECO:0000256" key="5">
    <source>
        <dbReference type="ARBA" id="ARBA00023242"/>
    </source>
</evidence>
<feature type="region of interest" description="Disordered" evidence="6">
    <location>
        <begin position="325"/>
        <end position="345"/>
    </location>
</feature>
<evidence type="ECO:0000259" key="7">
    <source>
        <dbReference type="PROSITE" id="PS50811"/>
    </source>
</evidence>
<name>A0ABP1GB19_9CHLO</name>
<dbReference type="PROSITE" id="PS50811">
    <property type="entry name" value="WRKY"/>
    <property type="match status" value="2"/>
</dbReference>
<sequence length="656" mass="69150">MGISHVQRLSREEPSPTTGISLPAYTAALGLEAGAQAFAAAKSGQATTKVKEDIRIRREGSANDDGYHWRKYGEKQVKGSPYPRSYYKCSHPGCQVKKIVERNPENGLVSKASSKGVHSHAKPGSVPGSGFSGRGRYATRGGRSLHEYHAKAAANGSAPGNFSFDVNGRSTLLPIPAALQTRLIRQGTGTEDGSGSAAEAGEYEGMPEAAPDADMMKSESLSTAAAAAIAARAAAAARLREEEHKRTLLEEEAVSRLMSMREERSGKRHKGGEKRDLDQSELHSPTVQEIAEFLNVEMSPRTKMGLQGIPAAASAAAAAQAAGAAPESNKHVVESQTGQDSIDDGYRWRKYGQKVVKGNPHPRSYYKCTSTGCPVRKHVERSATDAGILVTTYEGMHNHEQLPYSGPPPGKPFARRITHLPAAENGPQPLKTLGGGKRPFSAGLVKAMSGNPGTPPPPGSQPPSGLPIPGAATFGSSSAEPVQRAAPAQLQGHGQVAGQIGGQPPSSSSAPPPMAQRPPAPLFVGQGNGDSQQPSSMPGGHSMPVAQSMQAIHGMTHLSRGLLAGLQHPHIPSLDASQPYQHQPGLSLPMPQGAELHPYSSMPRPGPYNLTGRPPMLGMNLLQDSFVGREDQQTPTDARAWDPTGMLSTPQQDPPQ</sequence>
<keyword evidence="3" id="KW-0238">DNA-binding</keyword>
<feature type="domain" description="WRKY" evidence="7">
    <location>
        <begin position="58"/>
        <end position="123"/>
    </location>
</feature>
<feature type="domain" description="WRKY" evidence="7">
    <location>
        <begin position="337"/>
        <end position="402"/>
    </location>
</feature>
<keyword evidence="9" id="KW-1185">Reference proteome</keyword>
<keyword evidence="4" id="KW-0804">Transcription</keyword>
<dbReference type="PANTHER" id="PTHR31221:SF193">
    <property type="entry name" value="WRKY TRANSCRIPTION FACTOR PROTEIN 1-RELATED"/>
    <property type="match status" value="1"/>
</dbReference>
<evidence type="ECO:0000256" key="6">
    <source>
        <dbReference type="SAM" id="MobiDB-lite"/>
    </source>
</evidence>
<keyword evidence="5" id="KW-0539">Nucleus</keyword>
<dbReference type="PANTHER" id="PTHR31221">
    <property type="entry name" value="WRKY TRANSCRIPTION FACTOR PROTEIN 1-RELATED"/>
    <property type="match status" value="1"/>
</dbReference>
<feature type="region of interest" description="Disordered" evidence="6">
    <location>
        <begin position="110"/>
        <end position="138"/>
    </location>
</feature>
<dbReference type="SMART" id="SM00774">
    <property type="entry name" value="WRKY"/>
    <property type="match status" value="2"/>
</dbReference>
<organism evidence="8 9">
    <name type="scientific">Coccomyxa viridis</name>
    <dbReference type="NCBI Taxonomy" id="1274662"/>
    <lineage>
        <taxon>Eukaryota</taxon>
        <taxon>Viridiplantae</taxon>
        <taxon>Chlorophyta</taxon>
        <taxon>core chlorophytes</taxon>
        <taxon>Trebouxiophyceae</taxon>
        <taxon>Trebouxiophyceae incertae sedis</taxon>
        <taxon>Coccomyxaceae</taxon>
        <taxon>Coccomyxa</taxon>
    </lineage>
</organism>
<dbReference type="Proteomes" id="UP001497392">
    <property type="component" value="Unassembled WGS sequence"/>
</dbReference>
<feature type="compositionally biased region" description="Pro residues" evidence="6">
    <location>
        <begin position="510"/>
        <end position="521"/>
    </location>
</feature>
<proteinExistence type="predicted"/>
<feature type="region of interest" description="Disordered" evidence="6">
    <location>
        <begin position="569"/>
        <end position="656"/>
    </location>
</feature>
<evidence type="ECO:0000256" key="4">
    <source>
        <dbReference type="ARBA" id="ARBA00023163"/>
    </source>
</evidence>
<evidence type="ECO:0000313" key="9">
    <source>
        <dbReference type="Proteomes" id="UP001497392"/>
    </source>
</evidence>
<dbReference type="EMBL" id="CAXHTA020000019">
    <property type="protein sequence ID" value="CAL5229027.1"/>
    <property type="molecule type" value="Genomic_DNA"/>
</dbReference>
<dbReference type="InterPro" id="IPR044810">
    <property type="entry name" value="WRKY_plant"/>
</dbReference>
<dbReference type="SUPFAM" id="SSF118290">
    <property type="entry name" value="WRKY DNA-binding domain"/>
    <property type="match status" value="2"/>
</dbReference>
<dbReference type="InterPro" id="IPR003657">
    <property type="entry name" value="WRKY_dom"/>
</dbReference>
<feature type="compositionally biased region" description="Pro residues" evidence="6">
    <location>
        <begin position="453"/>
        <end position="466"/>
    </location>
</feature>
<evidence type="ECO:0000313" key="8">
    <source>
        <dbReference type="EMBL" id="CAL5229027.1"/>
    </source>
</evidence>
<dbReference type="Pfam" id="PF03106">
    <property type="entry name" value="WRKY"/>
    <property type="match status" value="2"/>
</dbReference>
<protein>
    <submittedName>
        <fullName evidence="8">G12274 protein</fullName>
    </submittedName>
</protein>
<evidence type="ECO:0000256" key="2">
    <source>
        <dbReference type="ARBA" id="ARBA00023015"/>
    </source>
</evidence>
<dbReference type="Gene3D" id="2.20.25.80">
    <property type="entry name" value="WRKY domain"/>
    <property type="match status" value="2"/>
</dbReference>
<accession>A0ABP1GB19</accession>
<keyword evidence="2" id="KW-0805">Transcription regulation</keyword>
<gene>
    <name evidence="8" type="primary">g12274</name>
    <name evidence="8" type="ORF">VP750_LOCUS10933</name>
</gene>
<feature type="region of interest" description="Disordered" evidence="6">
    <location>
        <begin position="250"/>
        <end position="285"/>
    </location>
</feature>
<reference evidence="8 9" key="1">
    <citation type="submission" date="2024-06" db="EMBL/GenBank/DDBJ databases">
        <authorList>
            <person name="Kraege A."/>
            <person name="Thomma B."/>
        </authorList>
    </citation>
    <scope>NUCLEOTIDE SEQUENCE [LARGE SCALE GENOMIC DNA]</scope>
</reference>
<comment type="caution">
    <text evidence="8">The sequence shown here is derived from an EMBL/GenBank/DDBJ whole genome shotgun (WGS) entry which is preliminary data.</text>
</comment>
<dbReference type="InterPro" id="IPR036576">
    <property type="entry name" value="WRKY_dom_sf"/>
</dbReference>
<evidence type="ECO:0000256" key="3">
    <source>
        <dbReference type="ARBA" id="ARBA00023125"/>
    </source>
</evidence>
<evidence type="ECO:0000256" key="1">
    <source>
        <dbReference type="ARBA" id="ARBA00004123"/>
    </source>
</evidence>
<comment type="subcellular location">
    <subcellularLocation>
        <location evidence="1">Nucleus</location>
    </subcellularLocation>
</comment>
<feature type="compositionally biased region" description="Polar residues" evidence="6">
    <location>
        <begin position="646"/>
        <end position="656"/>
    </location>
</feature>
<feature type="region of interest" description="Disordered" evidence="6">
    <location>
        <begin position="423"/>
        <end position="544"/>
    </location>
</feature>